<protein>
    <submittedName>
        <fullName evidence="3">MbcA/ParS/Xre antitoxin family protein</fullName>
    </submittedName>
</protein>
<feature type="domain" description="Antitoxin Xre-like helix-turn-helix" evidence="2">
    <location>
        <begin position="19"/>
        <end position="66"/>
    </location>
</feature>
<dbReference type="AlphaFoldDB" id="A0A9J6RLW6"/>
<name>A0A9J6RLW6_9GAMM</name>
<gene>
    <name evidence="3" type="ORF">O0V09_08845</name>
</gene>
<reference evidence="3 4" key="1">
    <citation type="submission" date="2022-12" db="EMBL/GenBank/DDBJ databases">
        <title>Dasania phycosphaerae sp. nov., isolated from particulate material of the south coast of Korea.</title>
        <authorList>
            <person name="Jiang Y."/>
        </authorList>
    </citation>
    <scope>NUCLEOTIDE SEQUENCE [LARGE SCALE GENOMIC DNA]</scope>
    <source>
        <strain evidence="3 4">GY-19</strain>
    </source>
</reference>
<evidence type="ECO:0000259" key="1">
    <source>
        <dbReference type="Pfam" id="PF09722"/>
    </source>
</evidence>
<accession>A0A9J6RLW6</accession>
<proteinExistence type="predicted"/>
<keyword evidence="4" id="KW-1185">Reference proteome</keyword>
<dbReference type="Pfam" id="PF20432">
    <property type="entry name" value="Xre-like-HTH"/>
    <property type="match status" value="1"/>
</dbReference>
<dbReference type="InterPro" id="IPR046847">
    <property type="entry name" value="Xre-like_HTH"/>
</dbReference>
<dbReference type="InterPro" id="IPR024467">
    <property type="entry name" value="Xre/MbcA/ParS-like_toxin-bd"/>
</dbReference>
<dbReference type="Pfam" id="PF09722">
    <property type="entry name" value="Xre_MbcA_ParS_C"/>
    <property type="match status" value="1"/>
</dbReference>
<evidence type="ECO:0000259" key="2">
    <source>
        <dbReference type="Pfam" id="PF20432"/>
    </source>
</evidence>
<sequence length="122" mass="13407">MSAVLKADDQSIVSHALCQAADLMGLKRQQLAMVIGVSEPTMSRIRNETSVVPQGKPLELALLFLRAYRALYAIIGGDPAAMQHWLKTPNSHLADQAPIELLQKVEGITQVVRYLDAMRGRV</sequence>
<evidence type="ECO:0000313" key="3">
    <source>
        <dbReference type="EMBL" id="MCZ0865305.1"/>
    </source>
</evidence>
<organism evidence="3 4">
    <name type="scientific">Dasania phycosphaerae</name>
    <dbReference type="NCBI Taxonomy" id="2950436"/>
    <lineage>
        <taxon>Bacteria</taxon>
        <taxon>Pseudomonadati</taxon>
        <taxon>Pseudomonadota</taxon>
        <taxon>Gammaproteobacteria</taxon>
        <taxon>Cellvibrionales</taxon>
        <taxon>Spongiibacteraceae</taxon>
        <taxon>Dasania</taxon>
    </lineage>
</organism>
<dbReference type="RefSeq" id="WP_258331452.1">
    <property type="nucleotide sequence ID" value="NZ_JAPTGG010000006.1"/>
</dbReference>
<dbReference type="GO" id="GO:0003677">
    <property type="term" value="F:DNA binding"/>
    <property type="evidence" value="ECO:0007669"/>
    <property type="project" value="InterPro"/>
</dbReference>
<comment type="caution">
    <text evidence="3">The sequence shown here is derived from an EMBL/GenBank/DDBJ whole genome shotgun (WGS) entry which is preliminary data.</text>
</comment>
<dbReference type="Proteomes" id="UP001069090">
    <property type="component" value="Unassembled WGS sequence"/>
</dbReference>
<dbReference type="EMBL" id="JAPTGG010000006">
    <property type="protein sequence ID" value="MCZ0865305.1"/>
    <property type="molecule type" value="Genomic_DNA"/>
</dbReference>
<evidence type="ECO:0000313" key="4">
    <source>
        <dbReference type="Proteomes" id="UP001069090"/>
    </source>
</evidence>
<feature type="domain" description="Antitoxin Xre/MbcA/ParS-like toxin-binding" evidence="1">
    <location>
        <begin position="70"/>
        <end position="120"/>
    </location>
</feature>